<dbReference type="Proteomes" id="UP000518752">
    <property type="component" value="Unassembled WGS sequence"/>
</dbReference>
<dbReference type="OrthoDB" id="2796893at2759"/>
<keyword evidence="2" id="KW-1185">Reference proteome</keyword>
<reference evidence="1 2" key="1">
    <citation type="journal article" date="2020" name="ISME J.">
        <title>Uncovering the hidden diversity of litter-decomposition mechanisms in mushroom-forming fungi.</title>
        <authorList>
            <person name="Floudas D."/>
            <person name="Bentzer J."/>
            <person name="Ahren D."/>
            <person name="Johansson T."/>
            <person name="Persson P."/>
            <person name="Tunlid A."/>
        </authorList>
    </citation>
    <scope>NUCLEOTIDE SEQUENCE [LARGE SCALE GENOMIC DNA]</scope>
    <source>
        <strain evidence="1 2">CBS 406.79</strain>
    </source>
</reference>
<dbReference type="AlphaFoldDB" id="A0A8H5M9E4"/>
<evidence type="ECO:0000313" key="2">
    <source>
        <dbReference type="Proteomes" id="UP000518752"/>
    </source>
</evidence>
<proteinExistence type="predicted"/>
<protein>
    <submittedName>
        <fullName evidence="1">Uncharacterized protein</fullName>
    </submittedName>
</protein>
<dbReference type="EMBL" id="JAACJN010000039">
    <property type="protein sequence ID" value="KAF5385584.1"/>
    <property type="molecule type" value="Genomic_DNA"/>
</dbReference>
<gene>
    <name evidence="1" type="ORF">D9757_006770</name>
</gene>
<evidence type="ECO:0000313" key="1">
    <source>
        <dbReference type="EMBL" id="KAF5385584.1"/>
    </source>
</evidence>
<comment type="caution">
    <text evidence="1">The sequence shown here is derived from an EMBL/GenBank/DDBJ whole genome shotgun (WGS) entry which is preliminary data.</text>
</comment>
<accession>A0A8H5M9E4</accession>
<sequence length="119" mass="13089">MNYKVSGSGARANRNKDAVQKRLLNEGIRSISGFTNAVMQKHPELKRNFTSSVFLATTVNFGPRSFSPPHIDSDNRADGWCSDTALGSFDPDKGGHLVLWDLKLVIRFPPGSSVLFPLL</sequence>
<dbReference type="Gene3D" id="3.60.130.30">
    <property type="match status" value="1"/>
</dbReference>
<name>A0A8H5M9E4_9AGAR</name>
<organism evidence="1 2">
    <name type="scientific">Collybiopsis confluens</name>
    <dbReference type="NCBI Taxonomy" id="2823264"/>
    <lineage>
        <taxon>Eukaryota</taxon>
        <taxon>Fungi</taxon>
        <taxon>Dikarya</taxon>
        <taxon>Basidiomycota</taxon>
        <taxon>Agaricomycotina</taxon>
        <taxon>Agaricomycetes</taxon>
        <taxon>Agaricomycetidae</taxon>
        <taxon>Agaricales</taxon>
        <taxon>Marasmiineae</taxon>
        <taxon>Omphalotaceae</taxon>
        <taxon>Collybiopsis</taxon>
    </lineage>
</organism>